<dbReference type="Gene3D" id="2.30.42.10">
    <property type="match status" value="2"/>
</dbReference>
<dbReference type="KEGG" id="ahel:Q31a_46230"/>
<evidence type="ECO:0000256" key="1">
    <source>
        <dbReference type="ARBA" id="ARBA00001947"/>
    </source>
</evidence>
<dbReference type="OrthoDB" id="255926at2"/>
<feature type="region of interest" description="Disordered" evidence="3">
    <location>
        <begin position="388"/>
        <end position="412"/>
    </location>
</feature>
<keyword evidence="6" id="KW-1185">Reference proteome</keyword>
<dbReference type="PANTHER" id="PTHR42837">
    <property type="entry name" value="REGULATOR OF SIGMA-E PROTEASE RSEP"/>
    <property type="match status" value="1"/>
</dbReference>
<dbReference type="InterPro" id="IPR036034">
    <property type="entry name" value="PDZ_sf"/>
</dbReference>
<feature type="region of interest" description="Disordered" evidence="3">
    <location>
        <begin position="79"/>
        <end position="163"/>
    </location>
</feature>
<dbReference type="GO" id="GO:0016020">
    <property type="term" value="C:membrane"/>
    <property type="evidence" value="ECO:0007669"/>
    <property type="project" value="InterPro"/>
</dbReference>
<dbReference type="SMART" id="SM00228">
    <property type="entry name" value="PDZ"/>
    <property type="match status" value="2"/>
</dbReference>
<evidence type="ECO:0000259" key="4">
    <source>
        <dbReference type="PROSITE" id="PS50106"/>
    </source>
</evidence>
<dbReference type="InterPro" id="IPR004387">
    <property type="entry name" value="Pept_M50_Zn"/>
</dbReference>
<dbReference type="Pfam" id="PF13180">
    <property type="entry name" value="PDZ_2"/>
    <property type="match status" value="2"/>
</dbReference>
<evidence type="ECO:0000313" key="6">
    <source>
        <dbReference type="Proteomes" id="UP000318017"/>
    </source>
</evidence>
<keyword evidence="2" id="KW-0175">Coiled coil</keyword>
<feature type="compositionally biased region" description="Low complexity" evidence="3">
    <location>
        <begin position="151"/>
        <end position="163"/>
    </location>
</feature>
<proteinExistence type="predicted"/>
<protein>
    <submittedName>
        <fullName evidence="5">Putative periplasmic serine endoprotease DegP-like</fullName>
        <ecNumber evidence="5">3.4.21.107</ecNumber>
    </submittedName>
</protein>
<organism evidence="5 6">
    <name type="scientific">Aureliella helgolandensis</name>
    <dbReference type="NCBI Taxonomy" id="2527968"/>
    <lineage>
        <taxon>Bacteria</taxon>
        <taxon>Pseudomonadati</taxon>
        <taxon>Planctomycetota</taxon>
        <taxon>Planctomycetia</taxon>
        <taxon>Pirellulales</taxon>
        <taxon>Pirellulaceae</taxon>
        <taxon>Aureliella</taxon>
    </lineage>
</organism>
<feature type="coiled-coil region" evidence="2">
    <location>
        <begin position="429"/>
        <end position="470"/>
    </location>
</feature>
<name>A0A518GCC4_9BACT</name>
<evidence type="ECO:0000313" key="5">
    <source>
        <dbReference type="EMBL" id="QDV26251.1"/>
    </source>
</evidence>
<accession>A0A518GCC4</accession>
<sequence>MELAKERLVMQAVELDSSAPQPSFSAVWTASWLGLGGRWCASRTLLPTLLALAAVASWGQVAHAQSYLEKLESLVEQFKQPTSEPKENAIPSSPAGSVEELPAPKESQPPSNAIPAKPLESISGGASILEPPSISAPPPLTSVPRNQIPGATSPAAATPSVSSPAETAGRLYLGLEAEELQSGGLGVRVSHITNRSPAWKAGFEVHDRIVAINGNGITTLDDMVEQLSPLKPGDSARFLVTREGRSIELVVVFMDADLAQRIAGGTSSAASLSGKAWLGVEAADLSTEFRNQFGISAFRGAAVTNVASGSPASLATIQAGDCIVEAGGKPIQGVRDLQVWLAGAEAGDTVQLMVYRGGFSRKLAVTLTNASVATRDKRLPTDRINNTRGTIAMRPAPPAPSAEAAPASPIDSREEVALQLTPEEPSAASPETVRRIADLEDEVRSLRDELQQAREKLRSTQSKLNQIVNGLKIEE</sequence>
<gene>
    <name evidence="5" type="primary">mucD_7</name>
    <name evidence="5" type="ORF">Q31a_46230</name>
</gene>
<dbReference type="AlphaFoldDB" id="A0A518GCC4"/>
<evidence type="ECO:0000256" key="2">
    <source>
        <dbReference type="SAM" id="Coils"/>
    </source>
</evidence>
<dbReference type="Proteomes" id="UP000318017">
    <property type="component" value="Chromosome"/>
</dbReference>
<keyword evidence="5" id="KW-0378">Hydrolase</keyword>
<dbReference type="EC" id="3.4.21.107" evidence="5"/>
<dbReference type="InterPro" id="IPR001478">
    <property type="entry name" value="PDZ"/>
</dbReference>
<reference evidence="5 6" key="1">
    <citation type="submission" date="2019-02" db="EMBL/GenBank/DDBJ databases">
        <title>Deep-cultivation of Planctomycetes and their phenomic and genomic characterization uncovers novel biology.</title>
        <authorList>
            <person name="Wiegand S."/>
            <person name="Jogler M."/>
            <person name="Boedeker C."/>
            <person name="Pinto D."/>
            <person name="Vollmers J."/>
            <person name="Rivas-Marin E."/>
            <person name="Kohn T."/>
            <person name="Peeters S.H."/>
            <person name="Heuer A."/>
            <person name="Rast P."/>
            <person name="Oberbeckmann S."/>
            <person name="Bunk B."/>
            <person name="Jeske O."/>
            <person name="Meyerdierks A."/>
            <person name="Storesund J.E."/>
            <person name="Kallscheuer N."/>
            <person name="Luecker S."/>
            <person name="Lage O.M."/>
            <person name="Pohl T."/>
            <person name="Merkel B.J."/>
            <person name="Hornburger P."/>
            <person name="Mueller R.-W."/>
            <person name="Bruemmer F."/>
            <person name="Labrenz M."/>
            <person name="Spormann A.M."/>
            <person name="Op den Camp H."/>
            <person name="Overmann J."/>
            <person name="Amann R."/>
            <person name="Jetten M.S.M."/>
            <person name="Mascher T."/>
            <person name="Medema M.H."/>
            <person name="Devos D.P."/>
            <person name="Kaster A.-K."/>
            <person name="Ovreas L."/>
            <person name="Rohde M."/>
            <person name="Galperin M.Y."/>
            <person name="Jogler C."/>
        </authorList>
    </citation>
    <scope>NUCLEOTIDE SEQUENCE [LARGE SCALE GENOMIC DNA]</scope>
    <source>
        <strain evidence="5 6">Q31a</strain>
    </source>
</reference>
<feature type="domain" description="PDZ" evidence="4">
    <location>
        <begin position="160"/>
        <end position="227"/>
    </location>
</feature>
<evidence type="ECO:0000256" key="3">
    <source>
        <dbReference type="SAM" id="MobiDB-lite"/>
    </source>
</evidence>
<dbReference type="GO" id="GO:0006508">
    <property type="term" value="P:proteolysis"/>
    <property type="evidence" value="ECO:0007669"/>
    <property type="project" value="UniProtKB-KW"/>
</dbReference>
<keyword evidence="5" id="KW-0645">Protease</keyword>
<dbReference type="PROSITE" id="PS50106">
    <property type="entry name" value="PDZ"/>
    <property type="match status" value="2"/>
</dbReference>
<dbReference type="SUPFAM" id="SSF50156">
    <property type="entry name" value="PDZ domain-like"/>
    <property type="match status" value="2"/>
</dbReference>
<dbReference type="GO" id="GO:0004222">
    <property type="term" value="F:metalloendopeptidase activity"/>
    <property type="evidence" value="ECO:0007669"/>
    <property type="project" value="InterPro"/>
</dbReference>
<dbReference type="EMBL" id="CP036298">
    <property type="protein sequence ID" value="QDV26251.1"/>
    <property type="molecule type" value="Genomic_DNA"/>
</dbReference>
<comment type="cofactor">
    <cofactor evidence="1">
        <name>Zn(2+)</name>
        <dbReference type="ChEBI" id="CHEBI:29105"/>
    </cofactor>
</comment>
<feature type="domain" description="PDZ" evidence="4">
    <location>
        <begin position="282"/>
        <end position="358"/>
    </location>
</feature>
<dbReference type="PANTHER" id="PTHR42837:SF2">
    <property type="entry name" value="MEMBRANE METALLOPROTEASE ARASP2, CHLOROPLASTIC-RELATED"/>
    <property type="match status" value="1"/>
</dbReference>